<evidence type="ECO:0000256" key="7">
    <source>
        <dbReference type="SAM" id="Coils"/>
    </source>
</evidence>
<comment type="caution">
    <text evidence="8">The sequence shown here is derived from an EMBL/GenBank/DDBJ whole genome shotgun (WGS) entry which is preliminary data.</text>
</comment>
<dbReference type="GO" id="GO:0036064">
    <property type="term" value="C:ciliary basal body"/>
    <property type="evidence" value="ECO:0007669"/>
    <property type="project" value="TreeGrafter"/>
</dbReference>
<keyword evidence="4 7" id="KW-0175">Coiled coil</keyword>
<sequence>MSCCYIFDSSRAVTSLCLMSAKSKKKGKKEKTPKEASPVSDLMDKLERMKTKNENLQKENTTLARTQAKFYSDKQDIVEFLNIKVGEHERMIASLENKNRTLDQEKKDLELHYQTLIANVERSSQMELDNLNQQCQKFKAELVELSSFSAQKDDMEEQLKQFKILLEKKENEYRETVHNLERKVLQDKTTKRAIRENMSITAQLKKMSLKTVEFISENEALNEKMKKLKTTNSLLMESERELAKRNHANQKVIKMLVEKLKESDQMLEIAFDDPNYDPFQAPKEYLTEEMIEEIRGLQDDYNILADRLGALPDVESDLRLIIEEAQTAIESDTATQEVLNYIQSNLQIIADR</sequence>
<protein>
    <recommendedName>
        <fullName evidence="3">Cilia- and flagella-associated protein 157</fullName>
    </recommendedName>
</protein>
<dbReference type="PANTHER" id="PTHR31954:SF1">
    <property type="entry name" value="CILIA- AND FLAGELLA-ASSOCIATED PROTEIN 157"/>
    <property type="match status" value="1"/>
</dbReference>
<dbReference type="InterPro" id="IPR038844">
    <property type="entry name" value="CFAP157"/>
</dbReference>
<feature type="coiled-coil region" evidence="7">
    <location>
        <begin position="39"/>
        <end position="186"/>
    </location>
</feature>
<evidence type="ECO:0000256" key="3">
    <source>
        <dbReference type="ARBA" id="ARBA00014087"/>
    </source>
</evidence>
<evidence type="ECO:0000256" key="5">
    <source>
        <dbReference type="ARBA" id="ARBA00023069"/>
    </source>
</evidence>
<dbReference type="Proteomes" id="UP001210925">
    <property type="component" value="Unassembled WGS sequence"/>
</dbReference>
<proteinExistence type="inferred from homology"/>
<dbReference type="EMBL" id="JADGKB010000005">
    <property type="protein sequence ID" value="KAJ3261615.1"/>
    <property type="molecule type" value="Genomic_DNA"/>
</dbReference>
<gene>
    <name evidence="8" type="ORF">HK103_005453</name>
</gene>
<organism evidence="8 9">
    <name type="scientific">Boothiomyces macroporosus</name>
    <dbReference type="NCBI Taxonomy" id="261099"/>
    <lineage>
        <taxon>Eukaryota</taxon>
        <taxon>Fungi</taxon>
        <taxon>Fungi incertae sedis</taxon>
        <taxon>Chytridiomycota</taxon>
        <taxon>Chytridiomycota incertae sedis</taxon>
        <taxon>Chytridiomycetes</taxon>
        <taxon>Rhizophydiales</taxon>
        <taxon>Terramycetaceae</taxon>
        <taxon>Boothiomyces</taxon>
    </lineage>
</organism>
<evidence type="ECO:0000313" key="9">
    <source>
        <dbReference type="Proteomes" id="UP001210925"/>
    </source>
</evidence>
<keyword evidence="9" id="KW-1185">Reference proteome</keyword>
<evidence type="ECO:0000256" key="2">
    <source>
        <dbReference type="ARBA" id="ARBA00010841"/>
    </source>
</evidence>
<dbReference type="AlphaFoldDB" id="A0AAD5UQN1"/>
<reference evidence="8" key="1">
    <citation type="submission" date="2020-05" db="EMBL/GenBank/DDBJ databases">
        <title>Phylogenomic resolution of chytrid fungi.</title>
        <authorList>
            <person name="Stajich J.E."/>
            <person name="Amses K."/>
            <person name="Simmons R."/>
            <person name="Seto K."/>
            <person name="Myers J."/>
            <person name="Bonds A."/>
            <person name="Quandt C.A."/>
            <person name="Barry K."/>
            <person name="Liu P."/>
            <person name="Grigoriev I."/>
            <person name="Longcore J.E."/>
            <person name="James T.Y."/>
        </authorList>
    </citation>
    <scope>NUCLEOTIDE SEQUENCE</scope>
    <source>
        <strain evidence="8">PLAUS21</strain>
    </source>
</reference>
<dbReference type="GO" id="GO:0008017">
    <property type="term" value="F:microtubule binding"/>
    <property type="evidence" value="ECO:0007669"/>
    <property type="project" value="TreeGrafter"/>
</dbReference>
<name>A0AAD5UQN1_9FUNG</name>
<keyword evidence="5" id="KW-0969">Cilium</keyword>
<keyword evidence="6" id="KW-0966">Cell projection</keyword>
<evidence type="ECO:0000256" key="4">
    <source>
        <dbReference type="ARBA" id="ARBA00023054"/>
    </source>
</evidence>
<evidence type="ECO:0000256" key="6">
    <source>
        <dbReference type="ARBA" id="ARBA00023273"/>
    </source>
</evidence>
<comment type="similarity">
    <text evidence="2">Belongs to the CFAP157 family.</text>
</comment>
<accession>A0AAD5UQN1</accession>
<comment type="subcellular location">
    <subcellularLocation>
        <location evidence="1">Cell projection</location>
        <location evidence="1">Cilium</location>
    </subcellularLocation>
</comment>
<evidence type="ECO:0000313" key="8">
    <source>
        <dbReference type="EMBL" id="KAJ3261615.1"/>
    </source>
</evidence>
<dbReference type="PANTHER" id="PTHR31954">
    <property type="entry name" value="CILIA- AND FLAGELLA-ASSOCIATED PROTEIN 157"/>
    <property type="match status" value="1"/>
</dbReference>
<evidence type="ECO:0000256" key="1">
    <source>
        <dbReference type="ARBA" id="ARBA00004138"/>
    </source>
</evidence>